<dbReference type="Gene3D" id="3.40.50.2300">
    <property type="match status" value="1"/>
</dbReference>
<reference evidence="5" key="1">
    <citation type="submission" date="2020-08" db="EMBL/GenBank/DDBJ databases">
        <title>Genomic Encyclopedia of Type Strains, Phase IV (KMG-IV): sequencing the most valuable type-strain genomes for metagenomic binning, comparative biology and taxonomic classification.</title>
        <authorList>
            <person name="Goeker M."/>
        </authorList>
    </citation>
    <scope>NUCLEOTIDE SEQUENCE [LARGE SCALE GENOMIC DNA]</scope>
    <source>
        <strain evidence="5">DSM 105040</strain>
    </source>
</reference>
<dbReference type="RefSeq" id="WP_054538773.1">
    <property type="nucleotide sequence ID" value="NZ_JACIEQ010000002.1"/>
</dbReference>
<dbReference type="SMART" id="SM00421">
    <property type="entry name" value="HTH_LUXR"/>
    <property type="match status" value="1"/>
</dbReference>
<dbReference type="GO" id="GO:0006355">
    <property type="term" value="P:regulation of DNA-templated transcription"/>
    <property type="evidence" value="ECO:0007669"/>
    <property type="project" value="InterPro"/>
</dbReference>
<dbReference type="PROSITE" id="PS50043">
    <property type="entry name" value="HTH_LUXR_2"/>
    <property type="match status" value="1"/>
</dbReference>
<dbReference type="PROSITE" id="PS50110">
    <property type="entry name" value="RESPONSE_REGULATORY"/>
    <property type="match status" value="1"/>
</dbReference>
<keyword evidence="2" id="KW-0597">Phosphoprotein</keyword>
<proteinExistence type="predicted"/>
<dbReference type="GO" id="GO:0000160">
    <property type="term" value="P:phosphorelay signal transduction system"/>
    <property type="evidence" value="ECO:0007669"/>
    <property type="project" value="InterPro"/>
</dbReference>
<protein>
    <submittedName>
        <fullName evidence="5">DNA-binding NarL/FixJ family response regulator</fullName>
    </submittedName>
</protein>
<dbReference type="SMART" id="SM00448">
    <property type="entry name" value="REC"/>
    <property type="match status" value="1"/>
</dbReference>
<dbReference type="InterPro" id="IPR016032">
    <property type="entry name" value="Sig_transdc_resp-reg_C-effctor"/>
</dbReference>
<evidence type="ECO:0000313" key="6">
    <source>
        <dbReference type="Proteomes" id="UP000585681"/>
    </source>
</evidence>
<feature type="modified residue" description="4-aspartylphosphate" evidence="2">
    <location>
        <position position="60"/>
    </location>
</feature>
<dbReference type="PANTHER" id="PTHR43214:SF42">
    <property type="entry name" value="TRANSCRIPTIONAL REGULATORY PROTEIN DESR"/>
    <property type="match status" value="1"/>
</dbReference>
<evidence type="ECO:0000259" key="4">
    <source>
        <dbReference type="PROSITE" id="PS50110"/>
    </source>
</evidence>
<dbReference type="InterPro" id="IPR039420">
    <property type="entry name" value="WalR-like"/>
</dbReference>
<dbReference type="EMBL" id="JACIEQ010000002">
    <property type="protein sequence ID" value="MBB4022083.1"/>
    <property type="molecule type" value="Genomic_DNA"/>
</dbReference>
<dbReference type="PRINTS" id="PR00038">
    <property type="entry name" value="HTHLUXR"/>
</dbReference>
<dbReference type="InterPro" id="IPR000792">
    <property type="entry name" value="Tscrpt_reg_LuxR_C"/>
</dbReference>
<dbReference type="SUPFAM" id="SSF46894">
    <property type="entry name" value="C-terminal effector domain of the bipartite response regulators"/>
    <property type="match status" value="1"/>
</dbReference>
<dbReference type="GO" id="GO:0003677">
    <property type="term" value="F:DNA binding"/>
    <property type="evidence" value="ECO:0007669"/>
    <property type="project" value="UniProtKB-KW"/>
</dbReference>
<feature type="domain" description="HTH luxR-type" evidence="3">
    <location>
        <begin position="235"/>
        <end position="300"/>
    </location>
</feature>
<dbReference type="Gene3D" id="1.10.10.10">
    <property type="entry name" value="Winged helix-like DNA-binding domain superfamily/Winged helix DNA-binding domain"/>
    <property type="match status" value="1"/>
</dbReference>
<keyword evidence="1 5" id="KW-0238">DNA-binding</keyword>
<evidence type="ECO:0000256" key="2">
    <source>
        <dbReference type="PROSITE-ProRule" id="PRU00169"/>
    </source>
</evidence>
<dbReference type="InterPro" id="IPR011006">
    <property type="entry name" value="CheY-like_superfamily"/>
</dbReference>
<sequence length="303" mass="32875">MTRPDPQSRHIALVVDDNPESLGMVASALEENGMTVLVARDGASAIDLTRRVQPDVILMDAVMPRMDGFETCRRLKAPPDPTPAPIIFMTGLTEHEYILRGLESGGVDYIKKPVVVEELIARLTIHVMNSKLIQSARNALDTSGRSVLAVDRAGHLIWGSPNAIALASAQGDLIGPEGTAHSTLRAWLTTLPNMPISQITPLQFQSLVLHFVGATSSGELLIKLQSGSGESNEAALARSFELTDREAEVLFWLTRGKTNRDIGQILSLSARTVNKHLEQVFQKMGVDNRTSAAVLADRVLNSE</sequence>
<dbReference type="Pfam" id="PF00072">
    <property type="entry name" value="Response_reg"/>
    <property type="match status" value="1"/>
</dbReference>
<evidence type="ECO:0000256" key="1">
    <source>
        <dbReference type="ARBA" id="ARBA00023125"/>
    </source>
</evidence>
<dbReference type="CDD" id="cd06170">
    <property type="entry name" value="LuxR_C_like"/>
    <property type="match status" value="1"/>
</dbReference>
<accession>A0A840CB43</accession>
<dbReference type="Pfam" id="PF00196">
    <property type="entry name" value="GerE"/>
    <property type="match status" value="1"/>
</dbReference>
<dbReference type="InterPro" id="IPR036388">
    <property type="entry name" value="WH-like_DNA-bd_sf"/>
</dbReference>
<evidence type="ECO:0000313" key="5">
    <source>
        <dbReference type="EMBL" id="MBB4022083.1"/>
    </source>
</evidence>
<name>A0A840CB43_9RHOB</name>
<keyword evidence="6" id="KW-1185">Reference proteome</keyword>
<dbReference type="Proteomes" id="UP000585681">
    <property type="component" value="Unassembled WGS sequence"/>
</dbReference>
<organism evidence="5 6">
    <name type="scientific">Actibacterium naphthalenivorans</name>
    <dbReference type="NCBI Taxonomy" id="1614693"/>
    <lineage>
        <taxon>Bacteria</taxon>
        <taxon>Pseudomonadati</taxon>
        <taxon>Pseudomonadota</taxon>
        <taxon>Alphaproteobacteria</taxon>
        <taxon>Rhodobacterales</taxon>
        <taxon>Roseobacteraceae</taxon>
        <taxon>Actibacterium</taxon>
    </lineage>
</organism>
<evidence type="ECO:0000259" key="3">
    <source>
        <dbReference type="PROSITE" id="PS50043"/>
    </source>
</evidence>
<dbReference type="SUPFAM" id="SSF52172">
    <property type="entry name" value="CheY-like"/>
    <property type="match status" value="1"/>
</dbReference>
<comment type="caution">
    <text evidence="5">The sequence shown here is derived from an EMBL/GenBank/DDBJ whole genome shotgun (WGS) entry which is preliminary data.</text>
</comment>
<gene>
    <name evidence="5" type="ORF">GGR17_001892</name>
</gene>
<dbReference type="PANTHER" id="PTHR43214">
    <property type="entry name" value="TWO-COMPONENT RESPONSE REGULATOR"/>
    <property type="match status" value="1"/>
</dbReference>
<feature type="domain" description="Response regulatory" evidence="4">
    <location>
        <begin position="11"/>
        <end position="127"/>
    </location>
</feature>
<dbReference type="InterPro" id="IPR001789">
    <property type="entry name" value="Sig_transdc_resp-reg_receiver"/>
</dbReference>
<dbReference type="AlphaFoldDB" id="A0A840CB43"/>